<keyword evidence="7" id="KW-0624">Polysaccharide degradation</keyword>
<dbReference type="GO" id="GO:0030245">
    <property type="term" value="P:cellulose catabolic process"/>
    <property type="evidence" value="ECO:0007669"/>
    <property type="project" value="UniProtKB-KW"/>
</dbReference>
<comment type="similarity">
    <text evidence="2">Belongs to the glycosyl hydrolase 8 (cellulase D) family.</text>
</comment>
<gene>
    <name evidence="9" type="ORF">CferDRAFT_0063</name>
</gene>
<accession>Q0YP21</accession>
<dbReference type="EMBL" id="AASE01000038">
    <property type="protein sequence ID" value="EAT58047.1"/>
    <property type="molecule type" value="Genomic_DNA"/>
</dbReference>
<protein>
    <recommendedName>
        <fullName evidence="3">cellulase</fullName>
        <ecNumber evidence="3">3.2.1.4</ecNumber>
    </recommendedName>
</protein>
<sequence>MRTLFPLLLLSLLPLLSSSCSATPVDPEEIVRGSWVHYKRTFITEGRVVRPQNSNDTVSEGEAYAMLRAVLMDDRKTFDECLAWSEATLSRKESHGDDLLAWHFENGRVSDSTAASDADIDYAYSLLLAWRTWQESRYLDLARKVLQSILDKETVLVNNRLYLLPWPAGEGGSTPPDSTPQNPSYYAPSHFRLFYAVTGDKRWMELVDTTYELLGRLQKSNDNPGLVPDWCALDMQENIIPMPGKKRVYGWDAVRVPLRVAADYRLNDDHRALQVLRIFSEFFEREFRENGKIVTGYSGSDATKSSMENPLFYAAAYAATEASDSPIAPEMLQRVRDFIHQNSDEYYYNEANDYYVNSLVWLTEYFQITKKTATND</sequence>
<dbReference type="InterPro" id="IPR008928">
    <property type="entry name" value="6-hairpin_glycosidase_sf"/>
</dbReference>
<reference evidence="9 10" key="2">
    <citation type="submission" date="2006-07" db="EMBL/GenBank/DDBJ databases">
        <title>Sequencing of the draft genome and assembly of Chlorobium ferroxidans DSM 13031.</title>
        <authorList>
            <consortium name="US DOE Joint Genome Institute (JGI-PGF)"/>
            <person name="Copeland A."/>
            <person name="Lucas S."/>
            <person name="Lapidus A."/>
            <person name="Barry K."/>
            <person name="Glavina del Rio T."/>
            <person name="Dalin E."/>
            <person name="Tice H."/>
            <person name="Bruce D."/>
            <person name="Pitluck S."/>
            <person name="Richardson P."/>
        </authorList>
    </citation>
    <scope>NUCLEOTIDE SEQUENCE [LARGE SCALE GENOMIC DNA]</scope>
    <source>
        <strain evidence="9 10">DSM 13031</strain>
    </source>
</reference>
<dbReference type="InterPro" id="IPR012341">
    <property type="entry name" value="6hp_glycosidase-like_sf"/>
</dbReference>
<dbReference type="Proteomes" id="UP000004162">
    <property type="component" value="Unassembled WGS sequence"/>
</dbReference>
<keyword evidence="8" id="KW-0732">Signal</keyword>
<dbReference type="OrthoDB" id="9803461at2"/>
<comment type="caution">
    <text evidence="9">The sequence shown here is derived from an EMBL/GenBank/DDBJ whole genome shotgun (WGS) entry which is preliminary data.</text>
</comment>
<feature type="chain" id="PRO_5004179216" description="cellulase" evidence="8">
    <location>
        <begin position="23"/>
        <end position="376"/>
    </location>
</feature>
<evidence type="ECO:0000256" key="4">
    <source>
        <dbReference type="ARBA" id="ARBA00022801"/>
    </source>
</evidence>
<evidence type="ECO:0000313" key="9">
    <source>
        <dbReference type="EMBL" id="EAT58047.1"/>
    </source>
</evidence>
<evidence type="ECO:0000256" key="5">
    <source>
        <dbReference type="ARBA" id="ARBA00023001"/>
    </source>
</evidence>
<dbReference type="SUPFAM" id="SSF48208">
    <property type="entry name" value="Six-hairpin glycosidases"/>
    <property type="match status" value="1"/>
</dbReference>
<dbReference type="Gene3D" id="1.50.10.10">
    <property type="match status" value="1"/>
</dbReference>
<dbReference type="Pfam" id="PF01270">
    <property type="entry name" value="Glyco_hydro_8"/>
    <property type="match status" value="1"/>
</dbReference>
<dbReference type="AlphaFoldDB" id="Q0YP21"/>
<keyword evidence="7" id="KW-0119">Carbohydrate metabolism</keyword>
<evidence type="ECO:0000313" key="10">
    <source>
        <dbReference type="Proteomes" id="UP000004162"/>
    </source>
</evidence>
<organism evidence="9 10">
    <name type="scientific">Chlorobium ferrooxidans DSM 13031</name>
    <dbReference type="NCBI Taxonomy" id="377431"/>
    <lineage>
        <taxon>Bacteria</taxon>
        <taxon>Pseudomonadati</taxon>
        <taxon>Chlorobiota</taxon>
        <taxon>Chlorobiia</taxon>
        <taxon>Chlorobiales</taxon>
        <taxon>Chlorobiaceae</taxon>
        <taxon>Chlorobium/Pelodictyon group</taxon>
        <taxon>Chlorobium</taxon>
    </lineage>
</organism>
<dbReference type="EC" id="3.2.1.4" evidence="3"/>
<name>Q0YP21_9CHLB</name>
<keyword evidence="6 9" id="KW-0326">Glycosidase</keyword>
<dbReference type="InterPro" id="IPR002037">
    <property type="entry name" value="Glyco_hydro_8"/>
</dbReference>
<evidence type="ECO:0000256" key="1">
    <source>
        <dbReference type="ARBA" id="ARBA00000966"/>
    </source>
</evidence>
<reference evidence="9 10" key="1">
    <citation type="submission" date="2006-07" db="EMBL/GenBank/DDBJ databases">
        <title>Annotation of the draft genome assembly of Chlorobium ferroxidans DSM 13031.</title>
        <authorList>
            <consortium name="US DOE Joint Genome Institute (JGI-ORNL)"/>
            <person name="Larimer F."/>
            <person name="Land M."/>
            <person name="Hauser L."/>
        </authorList>
    </citation>
    <scope>NUCLEOTIDE SEQUENCE [LARGE SCALE GENOMIC DNA]</scope>
    <source>
        <strain evidence="9 10">DSM 13031</strain>
    </source>
</reference>
<dbReference type="PRINTS" id="PR00735">
    <property type="entry name" value="GLHYDRLASE8"/>
</dbReference>
<feature type="signal peptide" evidence="8">
    <location>
        <begin position="1"/>
        <end position="22"/>
    </location>
</feature>
<keyword evidence="10" id="KW-1185">Reference proteome</keyword>
<evidence type="ECO:0000256" key="8">
    <source>
        <dbReference type="SAM" id="SignalP"/>
    </source>
</evidence>
<dbReference type="GO" id="GO:0008810">
    <property type="term" value="F:cellulase activity"/>
    <property type="evidence" value="ECO:0007669"/>
    <property type="project" value="UniProtKB-EC"/>
</dbReference>
<evidence type="ECO:0000256" key="3">
    <source>
        <dbReference type="ARBA" id="ARBA00012601"/>
    </source>
</evidence>
<dbReference type="RefSeq" id="WP_006367363.1">
    <property type="nucleotide sequence ID" value="NZ_AASE01000038.1"/>
</dbReference>
<comment type="catalytic activity">
    <reaction evidence="1">
        <text>Endohydrolysis of (1-&gt;4)-beta-D-glucosidic linkages in cellulose, lichenin and cereal beta-D-glucans.</text>
        <dbReference type="EC" id="3.2.1.4"/>
    </reaction>
</comment>
<proteinExistence type="inferred from homology"/>
<keyword evidence="5" id="KW-0136">Cellulose degradation</keyword>
<evidence type="ECO:0000256" key="6">
    <source>
        <dbReference type="ARBA" id="ARBA00023295"/>
    </source>
</evidence>
<keyword evidence="4 9" id="KW-0378">Hydrolase</keyword>
<dbReference type="PROSITE" id="PS51257">
    <property type="entry name" value="PROKAR_LIPOPROTEIN"/>
    <property type="match status" value="1"/>
</dbReference>
<evidence type="ECO:0000256" key="2">
    <source>
        <dbReference type="ARBA" id="ARBA00009209"/>
    </source>
</evidence>
<evidence type="ECO:0000256" key="7">
    <source>
        <dbReference type="ARBA" id="ARBA00023326"/>
    </source>
</evidence>